<dbReference type="Proteomes" id="UP000799439">
    <property type="component" value="Unassembled WGS sequence"/>
</dbReference>
<evidence type="ECO:0000313" key="5">
    <source>
        <dbReference type="EMBL" id="KAF2154404.1"/>
    </source>
</evidence>
<feature type="compositionally biased region" description="Basic and acidic residues" evidence="2">
    <location>
        <begin position="623"/>
        <end position="646"/>
    </location>
</feature>
<dbReference type="EMBL" id="ML996084">
    <property type="protein sequence ID" value="KAF2154404.1"/>
    <property type="molecule type" value="Genomic_DNA"/>
</dbReference>
<keyword evidence="1 5" id="KW-0547">Nucleotide-binding</keyword>
<evidence type="ECO:0000256" key="1">
    <source>
        <dbReference type="ARBA" id="ARBA00022806"/>
    </source>
</evidence>
<proteinExistence type="predicted"/>
<dbReference type="CDD" id="cd18799">
    <property type="entry name" value="SF2_C_EcoAI-like"/>
    <property type="match status" value="1"/>
</dbReference>
<dbReference type="InterPro" id="IPR001650">
    <property type="entry name" value="Helicase_C-like"/>
</dbReference>
<dbReference type="GO" id="GO:0016787">
    <property type="term" value="F:hydrolase activity"/>
    <property type="evidence" value="ECO:0007669"/>
    <property type="project" value="InterPro"/>
</dbReference>
<dbReference type="GO" id="GO:0000403">
    <property type="term" value="F:Y-form DNA binding"/>
    <property type="evidence" value="ECO:0007669"/>
    <property type="project" value="TreeGrafter"/>
</dbReference>
<feature type="compositionally biased region" description="Basic and acidic residues" evidence="2">
    <location>
        <begin position="413"/>
        <end position="435"/>
    </location>
</feature>
<dbReference type="PROSITE" id="PS51192">
    <property type="entry name" value="HELICASE_ATP_BIND_1"/>
    <property type="match status" value="1"/>
</dbReference>
<feature type="region of interest" description="Disordered" evidence="2">
    <location>
        <begin position="413"/>
        <end position="443"/>
    </location>
</feature>
<dbReference type="GO" id="GO:0005759">
    <property type="term" value="C:mitochondrial matrix"/>
    <property type="evidence" value="ECO:0007669"/>
    <property type="project" value="TreeGrafter"/>
</dbReference>
<comment type="caution">
    <text evidence="5">The sequence shown here is derived from an EMBL/GenBank/DDBJ whole genome shotgun (WGS) entry which is preliminary data.</text>
</comment>
<dbReference type="SUPFAM" id="SSF52540">
    <property type="entry name" value="P-loop containing nucleoside triphosphate hydrolases"/>
    <property type="match status" value="1"/>
</dbReference>
<dbReference type="SMART" id="SM00490">
    <property type="entry name" value="HELICc"/>
    <property type="match status" value="1"/>
</dbReference>
<dbReference type="OrthoDB" id="16911at2759"/>
<evidence type="ECO:0000259" key="3">
    <source>
        <dbReference type="PROSITE" id="PS51192"/>
    </source>
</evidence>
<dbReference type="PANTHER" id="PTHR47396:SF1">
    <property type="entry name" value="ATP-DEPENDENT HELICASE IRC3-RELATED"/>
    <property type="match status" value="1"/>
</dbReference>
<dbReference type="Gene3D" id="3.40.50.300">
    <property type="entry name" value="P-loop containing nucleotide triphosphate hydrolases"/>
    <property type="match status" value="2"/>
</dbReference>
<dbReference type="GO" id="GO:0061749">
    <property type="term" value="F:forked DNA-dependent helicase activity"/>
    <property type="evidence" value="ECO:0007669"/>
    <property type="project" value="TreeGrafter"/>
</dbReference>
<dbReference type="AlphaFoldDB" id="A0A9P4J421"/>
<dbReference type="PROSITE" id="PS51194">
    <property type="entry name" value="HELICASE_CTER"/>
    <property type="match status" value="1"/>
</dbReference>
<keyword evidence="1 5" id="KW-0347">Helicase</keyword>
<dbReference type="GO" id="GO:0036121">
    <property type="term" value="F:double-stranded DNA helicase activity"/>
    <property type="evidence" value="ECO:0007669"/>
    <property type="project" value="TreeGrafter"/>
</dbReference>
<dbReference type="SMART" id="SM00487">
    <property type="entry name" value="DEXDc"/>
    <property type="match status" value="1"/>
</dbReference>
<keyword evidence="1 5" id="KW-0378">Hydrolase</keyword>
<dbReference type="InterPro" id="IPR027417">
    <property type="entry name" value="P-loop_NTPase"/>
</dbReference>
<dbReference type="GO" id="GO:0032042">
    <property type="term" value="P:mitochondrial DNA metabolic process"/>
    <property type="evidence" value="ECO:0007669"/>
    <property type="project" value="TreeGrafter"/>
</dbReference>
<organism evidence="5 6">
    <name type="scientific">Myriangium duriaei CBS 260.36</name>
    <dbReference type="NCBI Taxonomy" id="1168546"/>
    <lineage>
        <taxon>Eukaryota</taxon>
        <taxon>Fungi</taxon>
        <taxon>Dikarya</taxon>
        <taxon>Ascomycota</taxon>
        <taxon>Pezizomycotina</taxon>
        <taxon>Dothideomycetes</taxon>
        <taxon>Dothideomycetidae</taxon>
        <taxon>Myriangiales</taxon>
        <taxon>Myriangiaceae</taxon>
        <taxon>Myriangium</taxon>
    </lineage>
</organism>
<accession>A0A9P4J421</accession>
<feature type="region of interest" description="Disordered" evidence="2">
    <location>
        <begin position="623"/>
        <end position="657"/>
    </location>
</feature>
<dbReference type="InterPro" id="IPR050742">
    <property type="entry name" value="Helicase_Restrict-Modif_Enz"/>
</dbReference>
<dbReference type="PANTHER" id="PTHR47396">
    <property type="entry name" value="TYPE I RESTRICTION ENZYME ECOKI R PROTEIN"/>
    <property type="match status" value="1"/>
</dbReference>
<dbReference type="Pfam" id="PF04851">
    <property type="entry name" value="ResIII"/>
    <property type="match status" value="1"/>
</dbReference>
<dbReference type="Pfam" id="PF00271">
    <property type="entry name" value="Helicase_C"/>
    <property type="match status" value="1"/>
</dbReference>
<gene>
    <name evidence="5" type="ORF">K461DRAFT_285749</name>
</gene>
<keyword evidence="1 5" id="KW-0067">ATP-binding</keyword>
<name>A0A9P4J421_9PEZI</name>
<dbReference type="GO" id="GO:0005524">
    <property type="term" value="F:ATP binding"/>
    <property type="evidence" value="ECO:0007669"/>
    <property type="project" value="InterPro"/>
</dbReference>
<evidence type="ECO:0000259" key="4">
    <source>
        <dbReference type="PROSITE" id="PS51194"/>
    </source>
</evidence>
<feature type="domain" description="Helicase ATP-binding" evidence="3">
    <location>
        <begin position="44"/>
        <end position="214"/>
    </location>
</feature>
<evidence type="ECO:0000313" key="6">
    <source>
        <dbReference type="Proteomes" id="UP000799439"/>
    </source>
</evidence>
<reference evidence="5" key="1">
    <citation type="journal article" date="2020" name="Stud. Mycol.">
        <title>101 Dothideomycetes genomes: a test case for predicting lifestyles and emergence of pathogens.</title>
        <authorList>
            <person name="Haridas S."/>
            <person name="Albert R."/>
            <person name="Binder M."/>
            <person name="Bloem J."/>
            <person name="Labutti K."/>
            <person name="Salamov A."/>
            <person name="Andreopoulos B."/>
            <person name="Baker S."/>
            <person name="Barry K."/>
            <person name="Bills G."/>
            <person name="Bluhm B."/>
            <person name="Cannon C."/>
            <person name="Castanera R."/>
            <person name="Culley D."/>
            <person name="Daum C."/>
            <person name="Ezra D."/>
            <person name="Gonzalez J."/>
            <person name="Henrissat B."/>
            <person name="Kuo A."/>
            <person name="Liang C."/>
            <person name="Lipzen A."/>
            <person name="Lutzoni F."/>
            <person name="Magnuson J."/>
            <person name="Mondo S."/>
            <person name="Nolan M."/>
            <person name="Ohm R."/>
            <person name="Pangilinan J."/>
            <person name="Park H.-J."/>
            <person name="Ramirez L."/>
            <person name="Alfaro M."/>
            <person name="Sun H."/>
            <person name="Tritt A."/>
            <person name="Yoshinaga Y."/>
            <person name="Zwiers L.-H."/>
            <person name="Turgeon B."/>
            <person name="Goodwin S."/>
            <person name="Spatafora J."/>
            <person name="Crous P."/>
            <person name="Grigoriev I."/>
        </authorList>
    </citation>
    <scope>NUCLEOTIDE SEQUENCE</scope>
    <source>
        <strain evidence="5">CBS 260.36</strain>
    </source>
</reference>
<evidence type="ECO:0000256" key="2">
    <source>
        <dbReference type="SAM" id="MobiDB-lite"/>
    </source>
</evidence>
<keyword evidence="6" id="KW-1185">Reference proteome</keyword>
<dbReference type="GO" id="GO:0070125">
    <property type="term" value="P:mitochondrial translational elongation"/>
    <property type="evidence" value="ECO:0007669"/>
    <property type="project" value="TreeGrafter"/>
</dbReference>
<dbReference type="InterPro" id="IPR006935">
    <property type="entry name" value="Helicase/UvrB_N"/>
</dbReference>
<dbReference type="InterPro" id="IPR014001">
    <property type="entry name" value="Helicase_ATP-bd"/>
</dbReference>
<protein>
    <submittedName>
        <fullName evidence="5">DEAD/DEAH box helicase-like protein</fullName>
    </submittedName>
</protein>
<feature type="domain" description="Helicase C-terminal" evidence="4">
    <location>
        <begin position="270"/>
        <end position="435"/>
    </location>
</feature>
<sequence length="657" mass="73152">MPKESARESPRPFSPRYGAPTLVGALPKVQLRDYQEECIKTVLKHLELGQRRLGVSLATGSGKTVIFSHLIDRIPNPNDEATQTLILAHRRELVEQAARHCERTYPCKKVEIEMGAHHASGHADITVASVQSIVSGDRIEKFDPRRFKLVLVDEAHHIVAQRYLDVLAHFGLDADSQKSNADQPSDVALVGVSATLSRHDGLALGAAIDHIVYHKDYLDMIDDNWLSNAVFTTVQSGADLSKVKSLGKKGDFQVGDLSRAVNNDETNRITVQAWLENASDRNSTLAFCTDLAHVTSLTNMFRTFGVDARFITGATPKQIRGERLDEFKRGDFPILLNCGVFTEGTDIPNIDCVLLARPTKSRNLLVQMIGRGLRLFPGKKDCHVIDMVASLETGIVTTPTLFGLDPSTLVKGADSKEMESTKEKQQQKERMREEDVFSNPPTNQMTAASATSLTFTRYDSIEDLIEDTSGERFIRAMSKLAWVQVDARKYVLSNSNGEYLRIDPSGDHFHVSFIARLLPLLDSSPKSRSPYARAQQIAVCETLEDAVHAADTFAMEKFSYNYLRTSAGWRKTLATEAQMGYLNKGRSEDDKLDAGTTSKGQATDMIVKLKFGAKGRFEKMRIAQKKQDNVQEKRRQFEQRLSREQVRVGPVPGVEAV</sequence>